<accession>A0A6J5LSD4</accession>
<name>A0A6J5LSD4_9CAUD</name>
<dbReference type="EMBL" id="LR796334">
    <property type="protein sequence ID" value="CAB4137514.1"/>
    <property type="molecule type" value="Genomic_DNA"/>
</dbReference>
<sequence length="89" mass="10811">MRSFKKYHEENPQIYREFKRLAYQLINRGYNHIGAKQIFEVIRWNSMVTGNDGFKVNNTYTSDYARLFEKDHPLYAGVFRKRLCKLKEE</sequence>
<reference evidence="1" key="1">
    <citation type="submission" date="2020-04" db="EMBL/GenBank/DDBJ databases">
        <authorList>
            <person name="Chiriac C."/>
            <person name="Salcher M."/>
            <person name="Ghai R."/>
            <person name="Kavagutti S V."/>
        </authorList>
    </citation>
    <scope>NUCLEOTIDE SEQUENCE</scope>
</reference>
<gene>
    <name evidence="1" type="ORF">UFOVP324_42</name>
</gene>
<organism evidence="1">
    <name type="scientific">uncultured Caudovirales phage</name>
    <dbReference type="NCBI Taxonomy" id="2100421"/>
    <lineage>
        <taxon>Viruses</taxon>
        <taxon>Duplodnaviria</taxon>
        <taxon>Heunggongvirae</taxon>
        <taxon>Uroviricota</taxon>
        <taxon>Caudoviricetes</taxon>
        <taxon>Peduoviridae</taxon>
        <taxon>Maltschvirus</taxon>
        <taxon>Maltschvirus maltsch</taxon>
    </lineage>
</organism>
<evidence type="ECO:0000313" key="1">
    <source>
        <dbReference type="EMBL" id="CAB4137514.1"/>
    </source>
</evidence>
<protein>
    <submittedName>
        <fullName evidence="1">Uncharacterized protein</fullName>
    </submittedName>
</protein>
<proteinExistence type="predicted"/>